<feature type="region of interest" description="Disordered" evidence="1">
    <location>
        <begin position="237"/>
        <end position="327"/>
    </location>
</feature>
<evidence type="ECO:0000313" key="2">
    <source>
        <dbReference type="EMBL" id="CAE0494015.1"/>
    </source>
</evidence>
<feature type="compositionally biased region" description="Acidic residues" evidence="1">
    <location>
        <begin position="305"/>
        <end position="316"/>
    </location>
</feature>
<protein>
    <submittedName>
        <fullName evidence="2">Uncharacterized protein</fullName>
    </submittedName>
</protein>
<feature type="compositionally biased region" description="Acidic residues" evidence="1">
    <location>
        <begin position="255"/>
        <end position="285"/>
    </location>
</feature>
<organism evidence="2">
    <name type="scientific">Dunaliella tertiolecta</name>
    <name type="common">Green alga</name>
    <dbReference type="NCBI Taxonomy" id="3047"/>
    <lineage>
        <taxon>Eukaryota</taxon>
        <taxon>Viridiplantae</taxon>
        <taxon>Chlorophyta</taxon>
        <taxon>core chlorophytes</taxon>
        <taxon>Chlorophyceae</taxon>
        <taxon>CS clade</taxon>
        <taxon>Chlamydomonadales</taxon>
        <taxon>Dunaliellaceae</taxon>
        <taxon>Dunaliella</taxon>
    </lineage>
</organism>
<evidence type="ECO:0000256" key="1">
    <source>
        <dbReference type="SAM" id="MobiDB-lite"/>
    </source>
</evidence>
<sequence>MCQVEGMEDTEMDCPEIWNGWDENVRVIHGTRQAVRHVLGGCRGIPSHKDLAARTAMGTFILDHNGELLAVEDPPEPRTLGMYTRILALEIDFGWHLRPRYSSVDHYLYWFALARDPSQAKPLKPQETVLRHRGNTRGRIRGQALLYKMDMDDDGVGFENRTLPTASDLDKIQRHLFGRSDLLSRRKCFNLLAKAGCSSHKASDNLRTYWSRHPVDYAKASKVVARAFPELLSGETIVGEDPCAGSSREVVKAESEEERESEEGFESAQEEVPEPEESEESEVSDNDERRERYLNWLARRGNAQDGEEGTDEDDDLFGWTRRERAFD</sequence>
<accession>A0A7S3QV10</accession>
<gene>
    <name evidence="2" type="ORF">DTER00134_LOCUS9088</name>
</gene>
<dbReference type="AlphaFoldDB" id="A0A7S3QV10"/>
<dbReference type="EMBL" id="HBIP01015618">
    <property type="protein sequence ID" value="CAE0494015.1"/>
    <property type="molecule type" value="Transcribed_RNA"/>
</dbReference>
<name>A0A7S3QV10_DUNTE</name>
<reference evidence="2" key="1">
    <citation type="submission" date="2021-01" db="EMBL/GenBank/DDBJ databases">
        <authorList>
            <person name="Corre E."/>
            <person name="Pelletier E."/>
            <person name="Niang G."/>
            <person name="Scheremetjew M."/>
            <person name="Finn R."/>
            <person name="Kale V."/>
            <person name="Holt S."/>
            <person name="Cochrane G."/>
            <person name="Meng A."/>
            <person name="Brown T."/>
            <person name="Cohen L."/>
        </authorList>
    </citation>
    <scope>NUCLEOTIDE SEQUENCE</scope>
    <source>
        <strain evidence="2">CCMP1320</strain>
    </source>
</reference>
<proteinExistence type="predicted"/>